<evidence type="ECO:0000256" key="1">
    <source>
        <dbReference type="SAM" id="MobiDB-lite"/>
    </source>
</evidence>
<feature type="compositionally biased region" description="Polar residues" evidence="1">
    <location>
        <begin position="180"/>
        <end position="199"/>
    </location>
</feature>
<feature type="compositionally biased region" description="Low complexity" evidence="1">
    <location>
        <begin position="169"/>
        <end position="178"/>
    </location>
</feature>
<name>A0A6P5FXK5_ANACO</name>
<feature type="compositionally biased region" description="Basic and acidic residues" evidence="1">
    <location>
        <begin position="91"/>
        <end position="111"/>
    </location>
</feature>
<evidence type="ECO:0000313" key="2">
    <source>
        <dbReference type="Proteomes" id="UP000515123"/>
    </source>
</evidence>
<feature type="compositionally biased region" description="Pro residues" evidence="1">
    <location>
        <begin position="45"/>
        <end position="54"/>
    </location>
</feature>
<feature type="compositionally biased region" description="Pro residues" evidence="1">
    <location>
        <begin position="21"/>
        <end position="31"/>
    </location>
</feature>
<dbReference type="RefSeq" id="XP_020100377.1">
    <property type="nucleotide sequence ID" value="XM_020244788.1"/>
</dbReference>
<sequence length="247" mass="25960">MCWEIFCCCSSPTDEGTAAQKPPPPSGPPPGSAMNGVSSDYAQKPLPPPPPSGPRPSSETNGASKPPGANTEEPPIAATAAAAGGDSSSQESDKVDPTIKEGNKKSEEVKKGLKSSTKQPIDNTATDNLTKEKEQQVKDVSSEKRGHDKSADRISLQEGKPTFEHAHEAAAAAAAAAASSKPSSIQKNETVGLQANSRRTNQDQGRRVSTRGPGEAMYYRFPSANGVRSEASPIPRKDQPRRNSQIC</sequence>
<feature type="compositionally biased region" description="Basic and acidic residues" evidence="1">
    <location>
        <begin position="129"/>
        <end position="152"/>
    </location>
</feature>
<proteinExistence type="predicted"/>
<reference evidence="2" key="1">
    <citation type="journal article" date="2015" name="Nat. Genet.">
        <title>The pineapple genome and the evolution of CAM photosynthesis.</title>
        <authorList>
            <person name="Ming R."/>
            <person name="VanBuren R."/>
            <person name="Wai C.M."/>
            <person name="Tang H."/>
            <person name="Schatz M.C."/>
            <person name="Bowers J.E."/>
            <person name="Lyons E."/>
            <person name="Wang M.L."/>
            <person name="Chen J."/>
            <person name="Biggers E."/>
            <person name="Zhang J."/>
            <person name="Huang L."/>
            <person name="Zhang L."/>
            <person name="Miao W."/>
            <person name="Zhang J."/>
            <person name="Ye Z."/>
            <person name="Miao C."/>
            <person name="Lin Z."/>
            <person name="Wang H."/>
            <person name="Zhou H."/>
            <person name="Yim W.C."/>
            <person name="Priest H.D."/>
            <person name="Zheng C."/>
            <person name="Woodhouse M."/>
            <person name="Edger P.P."/>
            <person name="Guyot R."/>
            <person name="Guo H.B."/>
            <person name="Guo H."/>
            <person name="Zheng G."/>
            <person name="Singh R."/>
            <person name="Sharma A."/>
            <person name="Min X."/>
            <person name="Zheng Y."/>
            <person name="Lee H."/>
            <person name="Gurtowski J."/>
            <person name="Sedlazeck F.J."/>
            <person name="Harkess A."/>
            <person name="McKain M.R."/>
            <person name="Liao Z."/>
            <person name="Fang J."/>
            <person name="Liu J."/>
            <person name="Zhang X."/>
            <person name="Zhang Q."/>
            <person name="Hu W."/>
            <person name="Qin Y."/>
            <person name="Wang K."/>
            <person name="Chen L.Y."/>
            <person name="Shirley N."/>
            <person name="Lin Y.R."/>
            <person name="Liu L.Y."/>
            <person name="Hernandez A.G."/>
            <person name="Wright C.L."/>
            <person name="Bulone V."/>
            <person name="Tuskan G.A."/>
            <person name="Heath K."/>
            <person name="Zee F."/>
            <person name="Moore P.H."/>
            <person name="Sunkar R."/>
            <person name="Leebens-Mack J.H."/>
            <person name="Mockler T."/>
            <person name="Bennetzen J.L."/>
            <person name="Freeling M."/>
            <person name="Sankoff D."/>
            <person name="Paterson A.H."/>
            <person name="Zhu X."/>
            <person name="Yang X."/>
            <person name="Smith J.A."/>
            <person name="Cushman J.C."/>
            <person name="Paull R.E."/>
            <person name="Yu Q."/>
        </authorList>
    </citation>
    <scope>NUCLEOTIDE SEQUENCE [LARGE SCALE GENOMIC DNA]</scope>
    <source>
        <strain evidence="2">cv. F153</strain>
    </source>
</reference>
<organism evidence="2 3">
    <name type="scientific">Ananas comosus</name>
    <name type="common">Pineapple</name>
    <name type="synonym">Ananas ananas</name>
    <dbReference type="NCBI Taxonomy" id="4615"/>
    <lineage>
        <taxon>Eukaryota</taxon>
        <taxon>Viridiplantae</taxon>
        <taxon>Streptophyta</taxon>
        <taxon>Embryophyta</taxon>
        <taxon>Tracheophyta</taxon>
        <taxon>Spermatophyta</taxon>
        <taxon>Magnoliopsida</taxon>
        <taxon>Liliopsida</taxon>
        <taxon>Poales</taxon>
        <taxon>Bromeliaceae</taxon>
        <taxon>Bromelioideae</taxon>
        <taxon>Ananas</taxon>
    </lineage>
</organism>
<evidence type="ECO:0000313" key="3">
    <source>
        <dbReference type="RefSeq" id="XP_020100377.1"/>
    </source>
</evidence>
<accession>A0A6P5FXK5</accession>
<dbReference type="Proteomes" id="UP000515123">
    <property type="component" value="Linkage group 12"/>
</dbReference>
<gene>
    <name evidence="3" type="primary">LOC109718527</name>
</gene>
<feature type="compositionally biased region" description="Polar residues" evidence="1">
    <location>
        <begin position="114"/>
        <end position="128"/>
    </location>
</feature>
<reference evidence="3" key="2">
    <citation type="submission" date="2025-08" db="UniProtKB">
        <authorList>
            <consortium name="RefSeq"/>
        </authorList>
    </citation>
    <scope>IDENTIFICATION</scope>
    <source>
        <tissue evidence="3">Leaf</tissue>
    </source>
</reference>
<dbReference type="GeneID" id="109718527"/>
<dbReference type="AlphaFoldDB" id="A0A6P5FXK5"/>
<feature type="region of interest" description="Disordered" evidence="1">
    <location>
        <begin position="11"/>
        <end position="247"/>
    </location>
</feature>
<protein>
    <submittedName>
        <fullName evidence="3">Formin-like protein 3</fullName>
    </submittedName>
</protein>
<keyword evidence="2" id="KW-1185">Reference proteome</keyword>